<dbReference type="AlphaFoldDB" id="A0A8H3GZE3"/>
<accession>A0A8H3GZE3</accession>
<evidence type="ECO:0000313" key="1">
    <source>
        <dbReference type="EMBL" id="CAE6474046.1"/>
    </source>
</evidence>
<proteinExistence type="predicted"/>
<sequence>MQCPHVLSAPIGRARSEA</sequence>
<protein>
    <submittedName>
        <fullName evidence="1">Uncharacterized protein</fullName>
    </submittedName>
</protein>
<comment type="caution">
    <text evidence="1">The sequence shown here is derived from an EMBL/GenBank/DDBJ whole genome shotgun (WGS) entry which is preliminary data.</text>
</comment>
<organism evidence="1 2">
    <name type="scientific">Rhizoctonia solani</name>
    <dbReference type="NCBI Taxonomy" id="456999"/>
    <lineage>
        <taxon>Eukaryota</taxon>
        <taxon>Fungi</taxon>
        <taxon>Dikarya</taxon>
        <taxon>Basidiomycota</taxon>
        <taxon>Agaricomycotina</taxon>
        <taxon>Agaricomycetes</taxon>
        <taxon>Cantharellales</taxon>
        <taxon>Ceratobasidiaceae</taxon>
        <taxon>Rhizoctonia</taxon>
    </lineage>
</organism>
<dbReference type="Proteomes" id="UP000663853">
    <property type="component" value="Unassembled WGS sequence"/>
</dbReference>
<name>A0A8H3GZE3_9AGAM</name>
<evidence type="ECO:0000313" key="2">
    <source>
        <dbReference type="Proteomes" id="UP000663853"/>
    </source>
</evidence>
<reference evidence="1" key="1">
    <citation type="submission" date="2021-01" db="EMBL/GenBank/DDBJ databases">
        <authorList>
            <person name="Kaushik A."/>
        </authorList>
    </citation>
    <scope>NUCLEOTIDE SEQUENCE</scope>
    <source>
        <strain evidence="1">AG6-10EEA</strain>
    </source>
</reference>
<gene>
    <name evidence="1" type="ORF">RDB_LOCUS78614</name>
</gene>
<dbReference type="EMBL" id="CAJMXA010001996">
    <property type="protein sequence ID" value="CAE6474046.1"/>
    <property type="molecule type" value="Genomic_DNA"/>
</dbReference>